<dbReference type="EMBL" id="CP080647">
    <property type="protein sequence ID" value="QYX76105.1"/>
    <property type="molecule type" value="Genomic_DNA"/>
</dbReference>
<organism evidence="1 2">
    <name type="scientific">Streptomyces akebiae</name>
    <dbReference type="NCBI Taxonomy" id="2865673"/>
    <lineage>
        <taxon>Bacteria</taxon>
        <taxon>Bacillati</taxon>
        <taxon>Actinomycetota</taxon>
        <taxon>Actinomycetes</taxon>
        <taxon>Kitasatosporales</taxon>
        <taxon>Streptomycetaceae</taxon>
        <taxon>Streptomyces</taxon>
    </lineage>
</organism>
<name>A0ABX8XJL6_9ACTN</name>
<evidence type="ECO:0000313" key="2">
    <source>
        <dbReference type="Proteomes" id="UP000827138"/>
    </source>
</evidence>
<accession>A0ABX8XJL6</accession>
<reference evidence="1 2" key="1">
    <citation type="submission" date="2021-08" db="EMBL/GenBank/DDBJ databases">
        <authorList>
            <person name="Ping M."/>
        </authorList>
    </citation>
    <scope>NUCLEOTIDE SEQUENCE [LARGE SCALE GENOMIC DNA]</scope>
    <source>
        <strain evidence="1 2">MG28</strain>
    </source>
</reference>
<sequence>MQKYARRTAARERLTAARHQLMMTQAVLTLHRRAAARRQQLIDRTDGRLAQWRSEQRLLPGDFSSEWIEATDEQRILRERSLREAAALTAAYEVVAAAHRLALGAAHREVHPVPEQGTVIAPANPVAHAVNYTAAYASSHDGDEVDHPASLSADRVEFILGQWQKVPYARILLDASCTYTVALPGSYIELRPVDEPAPTEGDVLHAALGAYGVPSYPMWECGITYRVIPLDIAATGEDVHTGPRLFVKSDESADRPIAAHDEPWTITLHDADGDLIDTLYSGSHGPGGIAEESADCAKFAASWIRDNADAHLSGF</sequence>
<evidence type="ECO:0000313" key="1">
    <source>
        <dbReference type="EMBL" id="QYX76105.1"/>
    </source>
</evidence>
<dbReference type="Proteomes" id="UP000827138">
    <property type="component" value="Chromosome"/>
</dbReference>
<dbReference type="RefSeq" id="WP_220645240.1">
    <property type="nucleotide sequence ID" value="NZ_CP080647.1"/>
</dbReference>
<proteinExistence type="predicted"/>
<gene>
    <name evidence="1" type="ORF">K1J60_05930</name>
</gene>
<keyword evidence="2" id="KW-1185">Reference proteome</keyword>
<protein>
    <submittedName>
        <fullName evidence="1">Uncharacterized protein</fullName>
    </submittedName>
</protein>